<evidence type="ECO:0000256" key="1">
    <source>
        <dbReference type="SAM" id="MobiDB-lite"/>
    </source>
</evidence>
<protein>
    <recommendedName>
        <fullName evidence="4">F-box domain-containing protein</fullName>
    </recommendedName>
</protein>
<organism evidence="2 3">
    <name type="scientific">Favolaschia claudopus</name>
    <dbReference type="NCBI Taxonomy" id="2862362"/>
    <lineage>
        <taxon>Eukaryota</taxon>
        <taxon>Fungi</taxon>
        <taxon>Dikarya</taxon>
        <taxon>Basidiomycota</taxon>
        <taxon>Agaricomycotina</taxon>
        <taxon>Agaricomycetes</taxon>
        <taxon>Agaricomycetidae</taxon>
        <taxon>Agaricales</taxon>
        <taxon>Marasmiineae</taxon>
        <taxon>Mycenaceae</taxon>
        <taxon>Favolaschia</taxon>
    </lineage>
</organism>
<accession>A0AAW0AU39</accession>
<proteinExistence type="predicted"/>
<keyword evidence="3" id="KW-1185">Reference proteome</keyword>
<evidence type="ECO:0000313" key="2">
    <source>
        <dbReference type="EMBL" id="KAK7016615.1"/>
    </source>
</evidence>
<gene>
    <name evidence="2" type="ORF">R3P38DRAFT_3567177</name>
</gene>
<name>A0AAW0AU39_9AGAR</name>
<dbReference type="AlphaFoldDB" id="A0AAW0AU39"/>
<sequence length="210" mass="23033">MAKKLSPTRVRKRPRKNPSTSGHPSTSPPELPVFATPQASAATSFFALSELVMYHLLDACTISTVMALSHTSSYFRSLVKALFRVRITSVLEHFLGHLNVGNFFSLLEETDAAIGGSAVARVLVPPVIGAWMPENLNLYVPKGRVQDWEGFMDLVEYAAIVKQPGVDKRYAYATASHTVYESKTTPGLFIAISESVDECIISPKERESTS</sequence>
<evidence type="ECO:0008006" key="4">
    <source>
        <dbReference type="Google" id="ProtNLM"/>
    </source>
</evidence>
<comment type="caution">
    <text evidence="2">The sequence shown here is derived from an EMBL/GenBank/DDBJ whole genome shotgun (WGS) entry which is preliminary data.</text>
</comment>
<dbReference type="EMBL" id="JAWWNJ010000050">
    <property type="protein sequence ID" value="KAK7016615.1"/>
    <property type="molecule type" value="Genomic_DNA"/>
</dbReference>
<reference evidence="2 3" key="1">
    <citation type="journal article" date="2024" name="J Genomics">
        <title>Draft genome sequencing and assembly of Favolaschia claudopus CIRM-BRFM 2984 isolated from oak limbs.</title>
        <authorList>
            <person name="Navarro D."/>
            <person name="Drula E."/>
            <person name="Chaduli D."/>
            <person name="Cazenave R."/>
            <person name="Ahrendt S."/>
            <person name="Wang J."/>
            <person name="Lipzen A."/>
            <person name="Daum C."/>
            <person name="Barry K."/>
            <person name="Grigoriev I.V."/>
            <person name="Favel A."/>
            <person name="Rosso M.N."/>
            <person name="Martin F."/>
        </authorList>
    </citation>
    <scope>NUCLEOTIDE SEQUENCE [LARGE SCALE GENOMIC DNA]</scope>
    <source>
        <strain evidence="2 3">CIRM-BRFM 2984</strain>
    </source>
</reference>
<evidence type="ECO:0000313" key="3">
    <source>
        <dbReference type="Proteomes" id="UP001362999"/>
    </source>
</evidence>
<feature type="region of interest" description="Disordered" evidence="1">
    <location>
        <begin position="1"/>
        <end position="32"/>
    </location>
</feature>
<dbReference type="Proteomes" id="UP001362999">
    <property type="component" value="Unassembled WGS sequence"/>
</dbReference>